<gene>
    <name evidence="2" type="ORF">AV530_003810</name>
</gene>
<keyword evidence="1" id="KW-0732">Signal</keyword>
<reference evidence="2 3" key="1">
    <citation type="submission" date="2016-02" db="EMBL/GenBank/DDBJ databases">
        <title>Band-tailed pigeon sequencing and assembly.</title>
        <authorList>
            <person name="Soares A.E."/>
            <person name="Novak B.J."/>
            <person name="Rice E.S."/>
            <person name="O'Connell B."/>
            <person name="Chang D."/>
            <person name="Weber S."/>
            <person name="Shapiro B."/>
        </authorList>
    </citation>
    <scope>NUCLEOTIDE SEQUENCE [LARGE SCALE GENOMIC DNA]</scope>
    <source>
        <strain evidence="2">BTP2013</strain>
        <tissue evidence="2">Blood</tissue>
    </source>
</reference>
<evidence type="ECO:0008006" key="4">
    <source>
        <dbReference type="Google" id="ProtNLM"/>
    </source>
</evidence>
<comment type="caution">
    <text evidence="2">The sequence shown here is derived from an EMBL/GenBank/DDBJ whole genome shotgun (WGS) entry which is preliminary data.</text>
</comment>
<protein>
    <recommendedName>
        <fullName evidence="4">Secreted protein</fullName>
    </recommendedName>
</protein>
<name>A0A1V4KYX5_PATFA</name>
<evidence type="ECO:0000313" key="3">
    <source>
        <dbReference type="Proteomes" id="UP000190648"/>
    </source>
</evidence>
<feature type="chain" id="PRO_5010728682" description="Secreted protein" evidence="1">
    <location>
        <begin position="20"/>
        <end position="76"/>
    </location>
</feature>
<sequence>MSFYLFTWVLKLAWARCEAGKSQTRSIVNSSPYVIKCVDPSLKQSHKINSYFLINIWNTSSGFVDSQKTDGMDKCN</sequence>
<organism evidence="2 3">
    <name type="scientific">Patagioenas fasciata monilis</name>
    <dbReference type="NCBI Taxonomy" id="372326"/>
    <lineage>
        <taxon>Eukaryota</taxon>
        <taxon>Metazoa</taxon>
        <taxon>Chordata</taxon>
        <taxon>Craniata</taxon>
        <taxon>Vertebrata</taxon>
        <taxon>Euteleostomi</taxon>
        <taxon>Archelosauria</taxon>
        <taxon>Archosauria</taxon>
        <taxon>Dinosauria</taxon>
        <taxon>Saurischia</taxon>
        <taxon>Theropoda</taxon>
        <taxon>Coelurosauria</taxon>
        <taxon>Aves</taxon>
        <taxon>Neognathae</taxon>
        <taxon>Neoaves</taxon>
        <taxon>Columbimorphae</taxon>
        <taxon>Columbiformes</taxon>
        <taxon>Columbidae</taxon>
        <taxon>Patagioenas</taxon>
    </lineage>
</organism>
<dbReference type="Proteomes" id="UP000190648">
    <property type="component" value="Unassembled WGS sequence"/>
</dbReference>
<evidence type="ECO:0000313" key="2">
    <source>
        <dbReference type="EMBL" id="OPJ89630.1"/>
    </source>
</evidence>
<dbReference type="EMBL" id="LSYS01001150">
    <property type="protein sequence ID" value="OPJ89630.1"/>
    <property type="molecule type" value="Genomic_DNA"/>
</dbReference>
<keyword evidence="3" id="KW-1185">Reference proteome</keyword>
<accession>A0A1V4KYX5</accession>
<evidence type="ECO:0000256" key="1">
    <source>
        <dbReference type="SAM" id="SignalP"/>
    </source>
</evidence>
<proteinExistence type="predicted"/>
<dbReference type="AlphaFoldDB" id="A0A1V4KYX5"/>
<feature type="signal peptide" evidence="1">
    <location>
        <begin position="1"/>
        <end position="19"/>
    </location>
</feature>